<feature type="region of interest" description="Disordered" evidence="8">
    <location>
        <begin position="1"/>
        <end position="36"/>
    </location>
</feature>
<evidence type="ECO:0000256" key="3">
    <source>
        <dbReference type="ARBA" id="ARBA00022771"/>
    </source>
</evidence>
<keyword evidence="6" id="KW-0539">Nucleus</keyword>
<dbReference type="GO" id="GO:0003677">
    <property type="term" value="F:DNA binding"/>
    <property type="evidence" value="ECO:0007669"/>
    <property type="project" value="InterPro"/>
</dbReference>
<dbReference type="EMBL" id="JABFUD020000012">
    <property type="protein sequence ID" value="KAI5072048.1"/>
    <property type="molecule type" value="Genomic_DNA"/>
</dbReference>
<evidence type="ECO:0000256" key="7">
    <source>
        <dbReference type="PROSITE-ProRule" id="PRU00470"/>
    </source>
</evidence>
<dbReference type="PANTHER" id="PTHR31251:SF226">
    <property type="entry name" value="SQUAMOSA PROMOTER-BINDING-LIKE PROTEIN 6"/>
    <property type="match status" value="1"/>
</dbReference>
<reference evidence="10" key="1">
    <citation type="submission" date="2021-01" db="EMBL/GenBank/DDBJ databases">
        <title>Adiantum capillus-veneris genome.</title>
        <authorList>
            <person name="Fang Y."/>
            <person name="Liao Q."/>
        </authorList>
    </citation>
    <scope>NUCLEOTIDE SEQUENCE</scope>
    <source>
        <strain evidence="10">H3</strain>
        <tissue evidence="10">Leaf</tissue>
    </source>
</reference>
<name>A0A9D4URI1_ADICA</name>
<evidence type="ECO:0000313" key="10">
    <source>
        <dbReference type="EMBL" id="KAI5072048.1"/>
    </source>
</evidence>
<evidence type="ECO:0000256" key="4">
    <source>
        <dbReference type="ARBA" id="ARBA00022833"/>
    </source>
</evidence>
<keyword evidence="3 7" id="KW-0863">Zinc-finger</keyword>
<protein>
    <recommendedName>
        <fullName evidence="9">SBP-type domain-containing protein</fullName>
    </recommendedName>
</protein>
<evidence type="ECO:0000313" key="11">
    <source>
        <dbReference type="Proteomes" id="UP000886520"/>
    </source>
</evidence>
<feature type="compositionally biased region" description="Gly residues" evidence="8">
    <location>
        <begin position="261"/>
        <end position="272"/>
    </location>
</feature>
<dbReference type="InterPro" id="IPR044817">
    <property type="entry name" value="SBP-like"/>
</dbReference>
<keyword evidence="4" id="KW-0862">Zinc</keyword>
<evidence type="ECO:0000256" key="2">
    <source>
        <dbReference type="ARBA" id="ARBA00022723"/>
    </source>
</evidence>
<feature type="domain" description="SBP-type" evidence="9">
    <location>
        <begin position="286"/>
        <end position="363"/>
    </location>
</feature>
<dbReference type="SUPFAM" id="SSF103612">
    <property type="entry name" value="SBT domain"/>
    <property type="match status" value="1"/>
</dbReference>
<dbReference type="PANTHER" id="PTHR31251">
    <property type="entry name" value="SQUAMOSA PROMOTER-BINDING-LIKE PROTEIN 4"/>
    <property type="match status" value="1"/>
</dbReference>
<evidence type="ECO:0000256" key="1">
    <source>
        <dbReference type="ARBA" id="ARBA00004123"/>
    </source>
</evidence>
<dbReference type="GO" id="GO:0008270">
    <property type="term" value="F:zinc ion binding"/>
    <property type="evidence" value="ECO:0007669"/>
    <property type="project" value="UniProtKB-KW"/>
</dbReference>
<dbReference type="Pfam" id="PF03110">
    <property type="entry name" value="SBP"/>
    <property type="match status" value="1"/>
</dbReference>
<feature type="region of interest" description="Disordered" evidence="8">
    <location>
        <begin position="191"/>
        <end position="221"/>
    </location>
</feature>
<feature type="non-terminal residue" evidence="10">
    <location>
        <position position="380"/>
    </location>
</feature>
<dbReference type="FunFam" id="4.10.1100.10:FF:000001">
    <property type="entry name" value="Squamosa promoter-binding-like protein 14"/>
    <property type="match status" value="1"/>
</dbReference>
<dbReference type="InterPro" id="IPR004333">
    <property type="entry name" value="SBP_dom"/>
</dbReference>
<dbReference type="PROSITE" id="PS51141">
    <property type="entry name" value="ZF_SBP"/>
    <property type="match status" value="1"/>
</dbReference>
<dbReference type="Proteomes" id="UP000886520">
    <property type="component" value="Chromosome 12"/>
</dbReference>
<proteinExistence type="predicted"/>
<dbReference type="InterPro" id="IPR036893">
    <property type="entry name" value="SBP_sf"/>
</dbReference>
<dbReference type="OrthoDB" id="514967at2759"/>
<evidence type="ECO:0000259" key="9">
    <source>
        <dbReference type="PROSITE" id="PS51141"/>
    </source>
</evidence>
<comment type="subcellular location">
    <subcellularLocation>
        <location evidence="1">Nucleus</location>
    </subcellularLocation>
</comment>
<keyword evidence="5" id="KW-0804">Transcription</keyword>
<evidence type="ECO:0000256" key="6">
    <source>
        <dbReference type="ARBA" id="ARBA00023242"/>
    </source>
</evidence>
<keyword evidence="2" id="KW-0479">Metal-binding</keyword>
<dbReference type="AlphaFoldDB" id="A0A9D4URI1"/>
<dbReference type="GO" id="GO:0005634">
    <property type="term" value="C:nucleus"/>
    <property type="evidence" value="ECO:0007669"/>
    <property type="project" value="UniProtKB-SubCell"/>
</dbReference>
<evidence type="ECO:0000256" key="5">
    <source>
        <dbReference type="ARBA" id="ARBA00023163"/>
    </source>
</evidence>
<sequence length="380" mass="40627">MERFRGTVSKQAPPTHLLSGFSPPRELSPQYAAPPRHSSQALFWNNSSNAHEDHQASPWPPHTSHRLARENLNDIQFKEGGSSSGLSPVAPLLEAVVDNATGPTLLQDECTATDKALSFSQSSVLAVPFSCKLDLAAAKSRSTLLASLSAHVADSIDITSGAEDNCPFLMKAMDKPNAGVAGNMKCTLESTDVASEAESKHHTQKQGNDEGSAPSSSSGDTGIGLKLGKRTYFGDTSASVVGDVNIAKPSTIPSNGNTCKGNGGNSTNGSGGIAKKAKASSPTGNVPRCQAEDCKMDLSGAKDYHRRHKVCEWHAKSSKAKVSNMDQRFCQQCSRFHVLSEFDEGKRSCRRRLAGHNERRRKQQPEPFSLLSAASYAYLA</sequence>
<evidence type="ECO:0000256" key="8">
    <source>
        <dbReference type="SAM" id="MobiDB-lite"/>
    </source>
</evidence>
<accession>A0A9D4URI1</accession>
<feature type="region of interest" description="Disordered" evidence="8">
    <location>
        <begin position="251"/>
        <end position="286"/>
    </location>
</feature>
<gene>
    <name evidence="10" type="ORF">GOP47_0012154</name>
</gene>
<organism evidence="10 11">
    <name type="scientific">Adiantum capillus-veneris</name>
    <name type="common">Maidenhair fern</name>
    <dbReference type="NCBI Taxonomy" id="13818"/>
    <lineage>
        <taxon>Eukaryota</taxon>
        <taxon>Viridiplantae</taxon>
        <taxon>Streptophyta</taxon>
        <taxon>Embryophyta</taxon>
        <taxon>Tracheophyta</taxon>
        <taxon>Polypodiopsida</taxon>
        <taxon>Polypodiidae</taxon>
        <taxon>Polypodiales</taxon>
        <taxon>Pteridineae</taxon>
        <taxon>Pteridaceae</taxon>
        <taxon>Vittarioideae</taxon>
        <taxon>Adiantum</taxon>
    </lineage>
</organism>
<comment type="caution">
    <text evidence="10">The sequence shown here is derived from an EMBL/GenBank/DDBJ whole genome shotgun (WGS) entry which is preliminary data.</text>
</comment>
<dbReference type="Gene3D" id="4.10.1100.10">
    <property type="entry name" value="Transcription factor, SBP-box domain"/>
    <property type="match status" value="1"/>
</dbReference>
<keyword evidence="11" id="KW-1185">Reference proteome</keyword>